<proteinExistence type="predicted"/>
<evidence type="ECO:0000256" key="1">
    <source>
        <dbReference type="SAM" id="MobiDB-lite"/>
    </source>
</evidence>
<name>A0A6A6HQ09_VIRVR</name>
<dbReference type="OrthoDB" id="2679825at2759"/>
<evidence type="ECO:0000313" key="2">
    <source>
        <dbReference type="EMBL" id="KAF2240111.1"/>
    </source>
</evidence>
<sequence>MRNKPRLCLALYARPKHPGTYRYALLVCTKKLDLTAEKYCVEKVAKVGDGIVSQLWVYETSQVKDLSQEDLLLARFVIAKVFKPERVDDILQRVPLHQTKLDQEEETREVSTSVAWVHLALAKLRDAGVISRLQPWQSIRGRAVRYVEQKKMAGRWEGINNDGDAGNANLHPGKIPTSVPTLDLLGPPPNSEVTP</sequence>
<accession>A0A6A6HQ09</accession>
<feature type="compositionally biased region" description="Pro residues" evidence="1">
    <location>
        <begin position="186"/>
        <end position="195"/>
    </location>
</feature>
<dbReference type="EMBL" id="ML991771">
    <property type="protein sequence ID" value="KAF2240111.1"/>
    <property type="molecule type" value="Genomic_DNA"/>
</dbReference>
<gene>
    <name evidence="2" type="ORF">EV356DRAFT_527947</name>
</gene>
<protein>
    <submittedName>
        <fullName evidence="2">Uncharacterized protein</fullName>
    </submittedName>
</protein>
<organism evidence="2 3">
    <name type="scientific">Viridothelium virens</name>
    <name type="common">Speckled blister lichen</name>
    <name type="synonym">Trypethelium virens</name>
    <dbReference type="NCBI Taxonomy" id="1048519"/>
    <lineage>
        <taxon>Eukaryota</taxon>
        <taxon>Fungi</taxon>
        <taxon>Dikarya</taxon>
        <taxon>Ascomycota</taxon>
        <taxon>Pezizomycotina</taxon>
        <taxon>Dothideomycetes</taxon>
        <taxon>Dothideomycetes incertae sedis</taxon>
        <taxon>Trypetheliales</taxon>
        <taxon>Trypetheliaceae</taxon>
        <taxon>Viridothelium</taxon>
    </lineage>
</organism>
<dbReference type="Pfam" id="PF21858">
    <property type="entry name" value="DUF6914"/>
    <property type="match status" value="1"/>
</dbReference>
<dbReference type="AlphaFoldDB" id="A0A6A6HQ09"/>
<feature type="compositionally biased region" description="Low complexity" evidence="1">
    <location>
        <begin position="160"/>
        <end position="169"/>
    </location>
</feature>
<dbReference type="Proteomes" id="UP000800092">
    <property type="component" value="Unassembled WGS sequence"/>
</dbReference>
<feature type="region of interest" description="Disordered" evidence="1">
    <location>
        <begin position="157"/>
        <end position="195"/>
    </location>
</feature>
<keyword evidence="3" id="KW-1185">Reference proteome</keyword>
<dbReference type="InterPro" id="IPR054208">
    <property type="entry name" value="DUF6914"/>
</dbReference>
<evidence type="ECO:0000313" key="3">
    <source>
        <dbReference type="Proteomes" id="UP000800092"/>
    </source>
</evidence>
<reference evidence="2" key="1">
    <citation type="journal article" date="2020" name="Stud. Mycol.">
        <title>101 Dothideomycetes genomes: a test case for predicting lifestyles and emergence of pathogens.</title>
        <authorList>
            <person name="Haridas S."/>
            <person name="Albert R."/>
            <person name="Binder M."/>
            <person name="Bloem J."/>
            <person name="Labutti K."/>
            <person name="Salamov A."/>
            <person name="Andreopoulos B."/>
            <person name="Baker S."/>
            <person name="Barry K."/>
            <person name="Bills G."/>
            <person name="Bluhm B."/>
            <person name="Cannon C."/>
            <person name="Castanera R."/>
            <person name="Culley D."/>
            <person name="Daum C."/>
            <person name="Ezra D."/>
            <person name="Gonzalez J."/>
            <person name="Henrissat B."/>
            <person name="Kuo A."/>
            <person name="Liang C."/>
            <person name="Lipzen A."/>
            <person name="Lutzoni F."/>
            <person name="Magnuson J."/>
            <person name="Mondo S."/>
            <person name="Nolan M."/>
            <person name="Ohm R."/>
            <person name="Pangilinan J."/>
            <person name="Park H.-J."/>
            <person name="Ramirez L."/>
            <person name="Alfaro M."/>
            <person name="Sun H."/>
            <person name="Tritt A."/>
            <person name="Yoshinaga Y."/>
            <person name="Zwiers L.-H."/>
            <person name="Turgeon B."/>
            <person name="Goodwin S."/>
            <person name="Spatafora J."/>
            <person name="Crous P."/>
            <person name="Grigoriev I."/>
        </authorList>
    </citation>
    <scope>NUCLEOTIDE SEQUENCE</scope>
    <source>
        <strain evidence="2">Tuck. ex Michener</strain>
    </source>
</reference>